<protein>
    <submittedName>
        <fullName evidence="1">Nucleoside 2-deoxyribosyltransferase</fullName>
    </submittedName>
</protein>
<accession>A0A9E7MQ61</accession>
<proteinExistence type="predicted"/>
<evidence type="ECO:0000313" key="1">
    <source>
        <dbReference type="EMBL" id="USN14851.1"/>
    </source>
</evidence>
<evidence type="ECO:0000313" key="2">
    <source>
        <dbReference type="Proteomes" id="UP001057221"/>
    </source>
</evidence>
<reference evidence="1 2" key="1">
    <citation type="submission" date="2022-05" db="EMBL/GenBank/DDBJ databases">
        <authorList>
            <person name="Friedrich I."/>
            <person name="Poehlein A."/>
            <person name="Schneider D."/>
            <person name="Hertel R."/>
            <person name="Daniel R."/>
        </authorList>
    </citation>
    <scope>NUCLEOTIDE SEQUENCE [LARGE SCALE GENOMIC DNA]</scope>
</reference>
<dbReference type="Proteomes" id="UP001057221">
    <property type="component" value="Segment"/>
</dbReference>
<name>A0A9E7MQ61_9CAUD</name>
<gene>
    <name evidence="1" type="ORF">DOMOVOI_03770</name>
</gene>
<organism evidence="1 2">
    <name type="scientific">Brevundimonas phage vB_BpoS-Domovoi</name>
    <dbReference type="NCBI Taxonomy" id="2948598"/>
    <lineage>
        <taxon>Viruses</taxon>
        <taxon>Duplodnaviria</taxon>
        <taxon>Heunggongvirae</taxon>
        <taxon>Uroviricota</taxon>
        <taxon>Caudoviricetes</taxon>
        <taxon>Jeanschmidtviridae</taxon>
        <taxon>Marchewkavirus</taxon>
        <taxon>Marchewkavirus domovoi</taxon>
    </lineage>
</organism>
<keyword evidence="2" id="KW-1185">Reference proteome</keyword>
<dbReference type="InterPro" id="IPR039470">
    <property type="entry name" value="Nuc_deoxyri_tr2"/>
</dbReference>
<dbReference type="Pfam" id="PF15891">
    <property type="entry name" value="Nuc_deoxyri_tr2"/>
    <property type="match status" value="1"/>
</dbReference>
<sequence>MSNVVYPPLIRYKGALSRKATVFLAGTIDMGESQDWQAQAAEDIGRRAEFIYNPRRAAWDSTWAQSIDSEAFNNQAHWELDMIERADFVLFNFLPGSKSPVTMAEFGLCCALKPQQTIVCCPDGFWRKGNIDIMGERYGIPVYGGLRAALNDLNMRMENVSLGLGKVSRG</sequence>
<dbReference type="Gene3D" id="3.40.50.450">
    <property type="match status" value="1"/>
</dbReference>
<dbReference type="EMBL" id="ON529855">
    <property type="protein sequence ID" value="USN14851.1"/>
    <property type="molecule type" value="Genomic_DNA"/>
</dbReference>